<protein>
    <submittedName>
        <fullName evidence="2">Uncharacterized protein</fullName>
    </submittedName>
</protein>
<comment type="caution">
    <text evidence="2">The sequence shown here is derived from an EMBL/GenBank/DDBJ whole genome shotgun (WGS) entry which is preliminary data.</text>
</comment>
<reference evidence="2" key="1">
    <citation type="journal article" date="2022" name="bioRxiv">
        <title>Sequencing and chromosome-scale assembly of the giantPleurodeles waltlgenome.</title>
        <authorList>
            <person name="Brown T."/>
            <person name="Elewa A."/>
            <person name="Iarovenko S."/>
            <person name="Subramanian E."/>
            <person name="Araus A.J."/>
            <person name="Petzold A."/>
            <person name="Susuki M."/>
            <person name="Suzuki K.-i.T."/>
            <person name="Hayashi T."/>
            <person name="Toyoda A."/>
            <person name="Oliveira C."/>
            <person name="Osipova E."/>
            <person name="Leigh N.D."/>
            <person name="Simon A."/>
            <person name="Yun M.H."/>
        </authorList>
    </citation>
    <scope>NUCLEOTIDE SEQUENCE</scope>
    <source>
        <strain evidence="2">20211129_DDA</strain>
        <tissue evidence="2">Liver</tissue>
    </source>
</reference>
<feature type="region of interest" description="Disordered" evidence="1">
    <location>
        <begin position="171"/>
        <end position="195"/>
    </location>
</feature>
<keyword evidence="3" id="KW-1185">Reference proteome</keyword>
<proteinExistence type="predicted"/>
<evidence type="ECO:0000313" key="2">
    <source>
        <dbReference type="EMBL" id="KAJ1162790.1"/>
    </source>
</evidence>
<sequence length="217" mass="23049">MLCLFGSRLRRRGGESSLNICDRALRGSSVTWRHVGGLPLGPIGWGRPLVVSAAASRSRALCLWPHSTRCPAPCKLKPEACAAAGSAAVGEAWVAPRRICCEACATWCGLIPVAGKTGAREEWWRIVPANREPEQLVVPRLVAYRRWCCGLSGLTGAVASPGHAIDGRFGAPDEGNQQTLWGGGASRPSAYSEPTRGVWRPGGDLKCRGQEPVCVGP</sequence>
<dbReference type="Proteomes" id="UP001066276">
    <property type="component" value="Chromosome 4_2"/>
</dbReference>
<evidence type="ECO:0000256" key="1">
    <source>
        <dbReference type="SAM" id="MobiDB-lite"/>
    </source>
</evidence>
<dbReference type="AlphaFoldDB" id="A0AAV7SFE8"/>
<organism evidence="2 3">
    <name type="scientific">Pleurodeles waltl</name>
    <name type="common">Iberian ribbed newt</name>
    <dbReference type="NCBI Taxonomy" id="8319"/>
    <lineage>
        <taxon>Eukaryota</taxon>
        <taxon>Metazoa</taxon>
        <taxon>Chordata</taxon>
        <taxon>Craniata</taxon>
        <taxon>Vertebrata</taxon>
        <taxon>Euteleostomi</taxon>
        <taxon>Amphibia</taxon>
        <taxon>Batrachia</taxon>
        <taxon>Caudata</taxon>
        <taxon>Salamandroidea</taxon>
        <taxon>Salamandridae</taxon>
        <taxon>Pleurodelinae</taxon>
        <taxon>Pleurodeles</taxon>
    </lineage>
</organism>
<name>A0AAV7SFE8_PLEWA</name>
<dbReference type="EMBL" id="JANPWB010000008">
    <property type="protein sequence ID" value="KAJ1162790.1"/>
    <property type="molecule type" value="Genomic_DNA"/>
</dbReference>
<evidence type="ECO:0000313" key="3">
    <source>
        <dbReference type="Proteomes" id="UP001066276"/>
    </source>
</evidence>
<gene>
    <name evidence="2" type="ORF">NDU88_003255</name>
</gene>
<accession>A0AAV7SFE8</accession>